<dbReference type="InterPro" id="IPR045012">
    <property type="entry name" value="NLP"/>
</dbReference>
<dbReference type="PROSITE" id="PS51519">
    <property type="entry name" value="RWP_RK"/>
    <property type="match status" value="1"/>
</dbReference>
<comment type="caution">
    <text evidence="7">The sequence shown here is derived from an EMBL/GenBank/DDBJ whole genome shotgun (WGS) entry which is preliminary data.</text>
</comment>
<dbReference type="GO" id="GO:0003677">
    <property type="term" value="F:DNA binding"/>
    <property type="evidence" value="ECO:0007669"/>
    <property type="project" value="UniProtKB-KW"/>
</dbReference>
<dbReference type="GO" id="GO:0003700">
    <property type="term" value="F:DNA-binding transcription factor activity"/>
    <property type="evidence" value="ECO:0007669"/>
    <property type="project" value="InterPro"/>
</dbReference>
<dbReference type="Proteomes" id="UP000245207">
    <property type="component" value="Unassembled WGS sequence"/>
</dbReference>
<dbReference type="PANTHER" id="PTHR32002:SF35">
    <property type="entry name" value="PROTEIN NLP6"/>
    <property type="match status" value="1"/>
</dbReference>
<keyword evidence="1" id="KW-0805">Transcription regulation</keyword>
<protein>
    <submittedName>
        <fullName evidence="7">RWP-RK domain-containing protein</fullName>
    </submittedName>
</protein>
<keyword evidence="3" id="KW-0804">Transcription</keyword>
<evidence type="ECO:0000256" key="5">
    <source>
        <dbReference type="SAM" id="MobiDB-lite"/>
    </source>
</evidence>
<accession>A0A2U1QHB2</accession>
<evidence type="ECO:0000313" key="8">
    <source>
        <dbReference type="Proteomes" id="UP000245207"/>
    </source>
</evidence>
<evidence type="ECO:0000256" key="4">
    <source>
        <dbReference type="ARBA" id="ARBA00023242"/>
    </source>
</evidence>
<feature type="compositionally biased region" description="Polar residues" evidence="5">
    <location>
        <begin position="284"/>
        <end position="296"/>
    </location>
</feature>
<evidence type="ECO:0000313" key="7">
    <source>
        <dbReference type="EMBL" id="PWA97421.1"/>
    </source>
</evidence>
<name>A0A2U1QHB2_ARTAN</name>
<organism evidence="7 8">
    <name type="scientific">Artemisia annua</name>
    <name type="common">Sweet wormwood</name>
    <dbReference type="NCBI Taxonomy" id="35608"/>
    <lineage>
        <taxon>Eukaryota</taxon>
        <taxon>Viridiplantae</taxon>
        <taxon>Streptophyta</taxon>
        <taxon>Embryophyta</taxon>
        <taxon>Tracheophyta</taxon>
        <taxon>Spermatophyta</taxon>
        <taxon>Magnoliopsida</taxon>
        <taxon>eudicotyledons</taxon>
        <taxon>Gunneridae</taxon>
        <taxon>Pentapetalae</taxon>
        <taxon>asterids</taxon>
        <taxon>campanulids</taxon>
        <taxon>Asterales</taxon>
        <taxon>Asteraceae</taxon>
        <taxon>Asteroideae</taxon>
        <taxon>Anthemideae</taxon>
        <taxon>Artemisiinae</taxon>
        <taxon>Artemisia</taxon>
    </lineage>
</organism>
<evidence type="ECO:0000256" key="3">
    <source>
        <dbReference type="ARBA" id="ARBA00023163"/>
    </source>
</evidence>
<keyword evidence="4" id="KW-0539">Nucleus</keyword>
<dbReference type="InterPro" id="IPR003035">
    <property type="entry name" value="RWP-RK_dom"/>
</dbReference>
<evidence type="ECO:0000259" key="6">
    <source>
        <dbReference type="PROSITE" id="PS51519"/>
    </source>
</evidence>
<reference evidence="7 8" key="1">
    <citation type="journal article" date="2018" name="Mol. Plant">
        <title>The genome of Artemisia annua provides insight into the evolution of Asteraceae family and artemisinin biosynthesis.</title>
        <authorList>
            <person name="Shen Q."/>
            <person name="Zhang L."/>
            <person name="Liao Z."/>
            <person name="Wang S."/>
            <person name="Yan T."/>
            <person name="Shi P."/>
            <person name="Liu M."/>
            <person name="Fu X."/>
            <person name="Pan Q."/>
            <person name="Wang Y."/>
            <person name="Lv Z."/>
            <person name="Lu X."/>
            <person name="Zhang F."/>
            <person name="Jiang W."/>
            <person name="Ma Y."/>
            <person name="Chen M."/>
            <person name="Hao X."/>
            <person name="Li L."/>
            <person name="Tang Y."/>
            <person name="Lv G."/>
            <person name="Zhou Y."/>
            <person name="Sun X."/>
            <person name="Brodelius P.E."/>
            <person name="Rose J.K.C."/>
            <person name="Tang K."/>
        </authorList>
    </citation>
    <scope>NUCLEOTIDE SEQUENCE [LARGE SCALE GENOMIC DNA]</scope>
    <source>
        <strain evidence="8">cv. Huhao1</strain>
        <tissue evidence="7">Leaf</tissue>
    </source>
</reference>
<sequence length="457" mass="51425">MACSTMNPRFTDQTTSVFSDFIVSPGESYIWPSSNFNYIFVPTSEGLKQKIISVIKNLPLQGQNFLVQYWGAKRIGKTFVLTTICQPYGLSGINQELESYRKACLAHKLYGYEDSEKAVAVGLPARVFLNSSHEQTQNLHNDYPKDQCPPCEDSIFSRIWGSFAVPVIVDGQCVGVLDFVMDTSMYCYDDLIAEVCRLLEHEGLQSSIQTDIPRRTCIKINSKKRMRRTKSLAHTSYLCLVPFFGWSSAAAAEMLGLSRGTFRNTCRRAGLPEWPGIPSKNTRRASSAPDQTRVNQALSDTSSIGTLVDDSISSCSDEEAISEWSKEKALIPVASASATCINQKVSETDHIADDFTFYWDEGVFEGSVELITTRETQVACHTSYIEAMPELDELYYPSYDTQIPCDADYTVAMPTPDEMNYQGYETMVMEDRNHQCFMDQRRFMFEDAPAYGQYGII</sequence>
<dbReference type="EMBL" id="PKPP01000122">
    <property type="protein sequence ID" value="PWA97421.1"/>
    <property type="molecule type" value="Genomic_DNA"/>
</dbReference>
<gene>
    <name evidence="7" type="ORF">CTI12_AA029110</name>
</gene>
<keyword evidence="8" id="KW-1185">Reference proteome</keyword>
<dbReference type="PANTHER" id="PTHR32002">
    <property type="entry name" value="PROTEIN NLP8"/>
    <property type="match status" value="1"/>
</dbReference>
<keyword evidence="2" id="KW-0238">DNA-binding</keyword>
<dbReference type="OrthoDB" id="1740089at2759"/>
<feature type="region of interest" description="Disordered" evidence="5">
    <location>
        <begin position="277"/>
        <end position="296"/>
    </location>
</feature>
<proteinExistence type="predicted"/>
<evidence type="ECO:0000256" key="1">
    <source>
        <dbReference type="ARBA" id="ARBA00023015"/>
    </source>
</evidence>
<evidence type="ECO:0000256" key="2">
    <source>
        <dbReference type="ARBA" id="ARBA00023125"/>
    </source>
</evidence>
<dbReference type="AlphaFoldDB" id="A0A2U1QHB2"/>
<feature type="domain" description="RWP-RK" evidence="6">
    <location>
        <begin position="218"/>
        <end position="308"/>
    </location>
</feature>
<dbReference type="STRING" id="35608.A0A2U1QHB2"/>